<reference evidence="11" key="1">
    <citation type="submission" date="2016-10" db="EMBL/GenBank/DDBJ databases">
        <authorList>
            <person name="Varghese N."/>
            <person name="Submissions S."/>
        </authorList>
    </citation>
    <scope>NUCLEOTIDE SEQUENCE [LARGE SCALE GENOMIC DNA]</scope>
    <source>
        <strain evidence="11">OK042</strain>
    </source>
</reference>
<evidence type="ECO:0000259" key="9">
    <source>
        <dbReference type="Pfam" id="PF12804"/>
    </source>
</evidence>
<name>A0A1I3M9T9_9BACL</name>
<comment type="caution">
    <text evidence="8">Lacks conserved residue(s) required for the propagation of feature annotation.</text>
</comment>
<feature type="binding site" evidence="8">
    <location>
        <position position="102"/>
    </location>
    <ligand>
        <name>GTP</name>
        <dbReference type="ChEBI" id="CHEBI:37565"/>
    </ligand>
</feature>
<evidence type="ECO:0000313" key="10">
    <source>
        <dbReference type="EMBL" id="SFI93738.1"/>
    </source>
</evidence>
<comment type="subcellular location">
    <subcellularLocation>
        <location evidence="8">Cytoplasm</location>
    </subcellularLocation>
</comment>
<feature type="binding site" evidence="8">
    <location>
        <position position="102"/>
    </location>
    <ligand>
        <name>Mg(2+)</name>
        <dbReference type="ChEBI" id="CHEBI:18420"/>
    </ligand>
</feature>
<evidence type="ECO:0000256" key="4">
    <source>
        <dbReference type="ARBA" id="ARBA00022741"/>
    </source>
</evidence>
<evidence type="ECO:0000256" key="3">
    <source>
        <dbReference type="ARBA" id="ARBA00022723"/>
    </source>
</evidence>
<evidence type="ECO:0000256" key="6">
    <source>
        <dbReference type="ARBA" id="ARBA00023134"/>
    </source>
</evidence>
<keyword evidence="7 8" id="KW-0501">Molybdenum cofactor biosynthesis</keyword>
<sequence>MQGKAMKAVILAGGQSSRMGTPKELLRWRDGTILSELIKEVRGLGLECLVVSNTPERLQREGIELSEVQVTPDLVPSAGPVSGIVTAFRATEEDVLLLLSCDLPFMDRGQMEKLIHFSKGWKDWDVVAVKQNGRLHPLCALYHRRTQPLWEQALLEGQYRVMHTLDRLRVHTTPEDLLEEWAAFNANTPEEYQTALALEKKRKREDG</sequence>
<dbReference type="RefSeq" id="WP_092266422.1">
    <property type="nucleotide sequence ID" value="NZ_FORT01000001.1"/>
</dbReference>
<dbReference type="STRING" id="1884381.SAMN05518846_101561"/>
<dbReference type="HAMAP" id="MF_00316">
    <property type="entry name" value="MobA"/>
    <property type="match status" value="1"/>
</dbReference>
<keyword evidence="11" id="KW-1185">Reference proteome</keyword>
<organism evidence="10 11">
    <name type="scientific">Brevibacillus centrosporus</name>
    <dbReference type="NCBI Taxonomy" id="54910"/>
    <lineage>
        <taxon>Bacteria</taxon>
        <taxon>Bacillati</taxon>
        <taxon>Bacillota</taxon>
        <taxon>Bacilli</taxon>
        <taxon>Bacillales</taxon>
        <taxon>Paenibacillaceae</taxon>
        <taxon>Brevibacillus</taxon>
    </lineage>
</organism>
<comment type="domain">
    <text evidence="8">The N-terminal domain determines nucleotide recognition and specific binding, while the C-terminal domain determines the specific binding to the target protein.</text>
</comment>
<feature type="binding site" evidence="8">
    <location>
        <begin position="11"/>
        <end position="13"/>
    </location>
    <ligand>
        <name>GTP</name>
        <dbReference type="ChEBI" id="CHEBI:37565"/>
    </ligand>
</feature>
<protein>
    <recommendedName>
        <fullName evidence="8">Probable molybdenum cofactor guanylyltransferase</fullName>
        <shortName evidence="8">MoCo guanylyltransferase</shortName>
        <ecNumber evidence="8">2.7.7.77</ecNumber>
    </recommendedName>
    <alternativeName>
        <fullName evidence="8">GTP:molybdopterin guanylyltransferase</fullName>
    </alternativeName>
    <alternativeName>
        <fullName evidence="8">Mo-MPT guanylyltransferase</fullName>
    </alternativeName>
    <alternativeName>
        <fullName evidence="8">Molybdopterin guanylyltransferase</fullName>
    </alternativeName>
    <alternativeName>
        <fullName evidence="8">Molybdopterin-guanine dinucleotide synthase</fullName>
        <shortName evidence="8">MGD synthase</shortName>
    </alternativeName>
</protein>
<dbReference type="InterPro" id="IPR025877">
    <property type="entry name" value="MobA-like_NTP_Trfase"/>
</dbReference>
<evidence type="ECO:0000256" key="8">
    <source>
        <dbReference type="HAMAP-Rule" id="MF_00316"/>
    </source>
</evidence>
<evidence type="ECO:0000256" key="1">
    <source>
        <dbReference type="ARBA" id="ARBA00022490"/>
    </source>
</evidence>
<dbReference type="PANTHER" id="PTHR19136">
    <property type="entry name" value="MOLYBDENUM COFACTOR GUANYLYLTRANSFERASE"/>
    <property type="match status" value="1"/>
</dbReference>
<keyword evidence="6 8" id="KW-0342">GTP-binding</keyword>
<dbReference type="EC" id="2.7.7.77" evidence="8"/>
<dbReference type="InterPro" id="IPR029044">
    <property type="entry name" value="Nucleotide-diphossugar_trans"/>
</dbReference>
<evidence type="ECO:0000313" key="11">
    <source>
        <dbReference type="Proteomes" id="UP000198915"/>
    </source>
</evidence>
<keyword evidence="5 8" id="KW-0460">Magnesium</keyword>
<dbReference type="GO" id="GO:0046872">
    <property type="term" value="F:metal ion binding"/>
    <property type="evidence" value="ECO:0007669"/>
    <property type="project" value="UniProtKB-KW"/>
</dbReference>
<evidence type="ECO:0000256" key="7">
    <source>
        <dbReference type="ARBA" id="ARBA00023150"/>
    </source>
</evidence>
<dbReference type="GO" id="GO:0005737">
    <property type="term" value="C:cytoplasm"/>
    <property type="evidence" value="ECO:0007669"/>
    <property type="project" value="UniProtKB-SubCell"/>
</dbReference>
<dbReference type="AlphaFoldDB" id="A0A1I3M9T9"/>
<dbReference type="EMBL" id="FORT01000001">
    <property type="protein sequence ID" value="SFI93738.1"/>
    <property type="molecule type" value="Genomic_DNA"/>
</dbReference>
<keyword evidence="2 8" id="KW-0808">Transferase</keyword>
<dbReference type="PANTHER" id="PTHR19136:SF81">
    <property type="entry name" value="MOLYBDENUM COFACTOR GUANYLYLTRANSFERASE"/>
    <property type="match status" value="1"/>
</dbReference>
<keyword evidence="4 8" id="KW-0547">Nucleotide-binding</keyword>
<evidence type="ECO:0000256" key="5">
    <source>
        <dbReference type="ARBA" id="ARBA00022842"/>
    </source>
</evidence>
<feature type="binding site" evidence="8">
    <location>
        <position position="73"/>
    </location>
    <ligand>
        <name>GTP</name>
        <dbReference type="ChEBI" id="CHEBI:37565"/>
    </ligand>
</feature>
<dbReference type="GO" id="GO:0006777">
    <property type="term" value="P:Mo-molybdopterin cofactor biosynthetic process"/>
    <property type="evidence" value="ECO:0007669"/>
    <property type="project" value="UniProtKB-KW"/>
</dbReference>
<dbReference type="Gene3D" id="3.90.550.10">
    <property type="entry name" value="Spore Coat Polysaccharide Biosynthesis Protein SpsA, Chain A"/>
    <property type="match status" value="1"/>
</dbReference>
<dbReference type="GO" id="GO:0061603">
    <property type="term" value="F:molybdenum cofactor guanylyltransferase activity"/>
    <property type="evidence" value="ECO:0007669"/>
    <property type="project" value="UniProtKB-EC"/>
</dbReference>
<proteinExistence type="inferred from homology"/>
<comment type="catalytic activity">
    <reaction evidence="8">
        <text>Mo-molybdopterin + GTP + H(+) = Mo-molybdopterin guanine dinucleotide + diphosphate</text>
        <dbReference type="Rhea" id="RHEA:34243"/>
        <dbReference type="ChEBI" id="CHEBI:15378"/>
        <dbReference type="ChEBI" id="CHEBI:33019"/>
        <dbReference type="ChEBI" id="CHEBI:37565"/>
        <dbReference type="ChEBI" id="CHEBI:71302"/>
        <dbReference type="ChEBI" id="CHEBI:71310"/>
        <dbReference type="EC" id="2.7.7.77"/>
    </reaction>
</comment>
<evidence type="ECO:0000256" key="2">
    <source>
        <dbReference type="ARBA" id="ARBA00022679"/>
    </source>
</evidence>
<keyword evidence="3 8" id="KW-0479">Metal-binding</keyword>
<accession>A0A1I3M9T9</accession>
<dbReference type="GO" id="GO:0005525">
    <property type="term" value="F:GTP binding"/>
    <property type="evidence" value="ECO:0007669"/>
    <property type="project" value="UniProtKB-UniRule"/>
</dbReference>
<feature type="domain" description="MobA-like NTP transferase" evidence="9">
    <location>
        <begin position="8"/>
        <end position="164"/>
    </location>
</feature>
<dbReference type="CDD" id="cd02503">
    <property type="entry name" value="MobA"/>
    <property type="match status" value="1"/>
</dbReference>
<gene>
    <name evidence="8" type="primary">mobA</name>
    <name evidence="10" type="ORF">SAMN05518846_101561</name>
</gene>
<comment type="cofactor">
    <cofactor evidence="8">
        <name>Mg(2+)</name>
        <dbReference type="ChEBI" id="CHEBI:18420"/>
    </cofactor>
</comment>
<dbReference type="Pfam" id="PF12804">
    <property type="entry name" value="NTP_transf_3"/>
    <property type="match status" value="1"/>
</dbReference>
<keyword evidence="1 8" id="KW-0963">Cytoplasm</keyword>
<dbReference type="SUPFAM" id="SSF53448">
    <property type="entry name" value="Nucleotide-diphospho-sugar transferases"/>
    <property type="match status" value="1"/>
</dbReference>
<dbReference type="InterPro" id="IPR013482">
    <property type="entry name" value="Molybde_CF_guanTrfase"/>
</dbReference>
<comment type="function">
    <text evidence="8">Transfers a GMP moiety from GTP to Mo-molybdopterin (Mo-MPT) cofactor (Moco or molybdenum cofactor) to form Mo-molybdopterin guanine dinucleotide (Mo-MGD) cofactor.</text>
</comment>
<comment type="similarity">
    <text evidence="8">Belongs to the MobA family.</text>
</comment>
<feature type="binding site" evidence="8">
    <location>
        <position position="23"/>
    </location>
    <ligand>
        <name>GTP</name>
        <dbReference type="ChEBI" id="CHEBI:37565"/>
    </ligand>
</feature>
<dbReference type="Proteomes" id="UP000198915">
    <property type="component" value="Unassembled WGS sequence"/>
</dbReference>